<reference evidence="3 4" key="1">
    <citation type="submission" date="2024-06" db="EMBL/GenBank/DDBJ databases">
        <title>Complete genome of Phlyctema vagabunda strain 19-DSS-EL-015.</title>
        <authorList>
            <person name="Fiorenzani C."/>
        </authorList>
    </citation>
    <scope>NUCLEOTIDE SEQUENCE [LARGE SCALE GENOMIC DNA]</scope>
    <source>
        <strain evidence="3 4">19-DSS-EL-015</strain>
    </source>
</reference>
<accession>A0ABR4PRB8</accession>
<sequence>MSSSPWPQSSAARRAAWMADSWNPFQEAHKKRLARSFTQDEVPPQDLESQSNVEDDSLIGTVFDEKYYVENFLRRDNHADVYSVEIITPIGGDQICDHTVENINPCNSAGSQAALEARVYTLESLPEKLRLYRLRNMKRLSSRTVSKHSWNGRVVVIYTPDSWARERLHDDGQRTESPPLEHAANIATATDELKRPQKSSYQREVARIRQFERRKSHRRKGKLPEATPDPDVGAMNNEGITADTSDGDETLYVLLYIAHSDQPRLRQHLPHSTRVALERYLQRHDVAFEDDEEMEEFMNAKLHEVLYLRRQQKILPGIIQRRHAEYGSVLREQSGFHQSSAAYIDMRPRVAMAQHCLKVVRHMEKLLPTIIRDADQNYRELKQRLRLVREKKREIEEARFLALERQKLKRKVAAYRKCSQAIVPSSDPYAQVVSKFDAAELELSQFSMRVSEADSESVLQSLEEEYKMLLHEVS</sequence>
<protein>
    <submittedName>
        <fullName evidence="3">Uncharacterized protein</fullName>
    </submittedName>
</protein>
<feature type="region of interest" description="Disordered" evidence="2">
    <location>
        <begin position="210"/>
        <end position="235"/>
    </location>
</feature>
<evidence type="ECO:0000256" key="1">
    <source>
        <dbReference type="SAM" id="Coils"/>
    </source>
</evidence>
<keyword evidence="1" id="KW-0175">Coiled coil</keyword>
<organism evidence="3 4">
    <name type="scientific">Phlyctema vagabunda</name>
    <dbReference type="NCBI Taxonomy" id="108571"/>
    <lineage>
        <taxon>Eukaryota</taxon>
        <taxon>Fungi</taxon>
        <taxon>Dikarya</taxon>
        <taxon>Ascomycota</taxon>
        <taxon>Pezizomycotina</taxon>
        <taxon>Leotiomycetes</taxon>
        <taxon>Helotiales</taxon>
        <taxon>Dermateaceae</taxon>
        <taxon>Phlyctema</taxon>
    </lineage>
</organism>
<dbReference type="Proteomes" id="UP001629113">
    <property type="component" value="Unassembled WGS sequence"/>
</dbReference>
<comment type="caution">
    <text evidence="3">The sequence shown here is derived from an EMBL/GenBank/DDBJ whole genome shotgun (WGS) entry which is preliminary data.</text>
</comment>
<evidence type="ECO:0000313" key="3">
    <source>
        <dbReference type="EMBL" id="KAL3425816.1"/>
    </source>
</evidence>
<dbReference type="EMBL" id="JBFCZG010000002">
    <property type="protein sequence ID" value="KAL3425816.1"/>
    <property type="molecule type" value="Genomic_DNA"/>
</dbReference>
<proteinExistence type="predicted"/>
<name>A0ABR4PRB8_9HELO</name>
<evidence type="ECO:0000256" key="2">
    <source>
        <dbReference type="SAM" id="MobiDB-lite"/>
    </source>
</evidence>
<feature type="coiled-coil region" evidence="1">
    <location>
        <begin position="371"/>
        <end position="411"/>
    </location>
</feature>
<evidence type="ECO:0000313" key="4">
    <source>
        <dbReference type="Proteomes" id="UP001629113"/>
    </source>
</evidence>
<feature type="region of interest" description="Disordered" evidence="2">
    <location>
        <begin position="33"/>
        <end position="53"/>
    </location>
</feature>
<keyword evidence="4" id="KW-1185">Reference proteome</keyword>
<gene>
    <name evidence="3" type="ORF">PVAG01_02607</name>
</gene>